<dbReference type="EMBL" id="JAWDIT010000001">
    <property type="protein sequence ID" value="MDU0344570.1"/>
    <property type="molecule type" value="Genomic_DNA"/>
</dbReference>
<dbReference type="SMART" id="SM00422">
    <property type="entry name" value="HTH_MERR"/>
    <property type="match status" value="1"/>
</dbReference>
<feature type="domain" description="HTH merR-type" evidence="2">
    <location>
        <begin position="7"/>
        <end position="76"/>
    </location>
</feature>
<evidence type="ECO:0000313" key="3">
    <source>
        <dbReference type="EMBL" id="MDU0344570.1"/>
    </source>
</evidence>
<evidence type="ECO:0000256" key="1">
    <source>
        <dbReference type="ARBA" id="ARBA00023125"/>
    </source>
</evidence>
<reference evidence="3 4" key="1">
    <citation type="submission" date="2023-09" db="EMBL/GenBank/DDBJ databases">
        <title>Microbacterium fusihabitans sp. nov., Microbacterium phycihabitans sp. nov., and Microbacterium cervinum sp. nov., isolated from dried seaweeds of beach.</title>
        <authorList>
            <person name="Lee S.D."/>
        </authorList>
    </citation>
    <scope>NUCLEOTIDE SEQUENCE [LARGE SCALE GENOMIC DNA]</scope>
    <source>
        <strain evidence="3 4">KSW2-29</strain>
    </source>
</reference>
<dbReference type="InterPro" id="IPR000551">
    <property type="entry name" value="MerR-type_HTH_dom"/>
</dbReference>
<dbReference type="PRINTS" id="PR00040">
    <property type="entry name" value="HTHMERR"/>
</dbReference>
<accession>A0ABU3SIF0</accession>
<dbReference type="PROSITE" id="PS00552">
    <property type="entry name" value="HTH_MERR_1"/>
    <property type="match status" value="1"/>
</dbReference>
<dbReference type="InterPro" id="IPR047057">
    <property type="entry name" value="MerR_fam"/>
</dbReference>
<organism evidence="3 4">
    <name type="scientific">Microbacterium phycohabitans</name>
    <dbReference type="NCBI Taxonomy" id="3075993"/>
    <lineage>
        <taxon>Bacteria</taxon>
        <taxon>Bacillati</taxon>
        <taxon>Actinomycetota</taxon>
        <taxon>Actinomycetes</taxon>
        <taxon>Micrococcales</taxon>
        <taxon>Microbacteriaceae</taxon>
        <taxon>Microbacterium</taxon>
    </lineage>
</organism>
<keyword evidence="4" id="KW-1185">Reference proteome</keyword>
<dbReference type="CDD" id="cd01109">
    <property type="entry name" value="HTH_YyaN"/>
    <property type="match status" value="1"/>
</dbReference>
<name>A0ABU3SIF0_9MICO</name>
<comment type="caution">
    <text evidence="3">The sequence shown here is derived from an EMBL/GenBank/DDBJ whole genome shotgun (WGS) entry which is preliminary data.</text>
</comment>
<evidence type="ECO:0000313" key="4">
    <source>
        <dbReference type="Proteomes" id="UP001261125"/>
    </source>
</evidence>
<keyword evidence="1" id="KW-0238">DNA-binding</keyword>
<dbReference type="Gene3D" id="1.10.1660.10">
    <property type="match status" value="1"/>
</dbReference>
<sequence length="136" mass="15644">MSTDDAGLTVAQMAQTTGVTAHTLRYYERAGLLRPVARTTGKQRRYRDTDVEWVAFLLRLRQTGMPIAQMREYADLRHRGDATTHSRLALLEAHQRALHERVTELRAHERALDEKIGVYRRALDATDRNDEGRQDS</sequence>
<gene>
    <name evidence="3" type="ORF">RWH44_02525</name>
</gene>
<dbReference type="Pfam" id="PF13411">
    <property type="entry name" value="MerR_1"/>
    <property type="match status" value="1"/>
</dbReference>
<dbReference type="PANTHER" id="PTHR30204">
    <property type="entry name" value="REDOX-CYCLING DRUG-SENSING TRANSCRIPTIONAL ACTIVATOR SOXR"/>
    <property type="match status" value="1"/>
</dbReference>
<evidence type="ECO:0000259" key="2">
    <source>
        <dbReference type="PROSITE" id="PS50937"/>
    </source>
</evidence>
<dbReference type="SUPFAM" id="SSF46955">
    <property type="entry name" value="Putative DNA-binding domain"/>
    <property type="match status" value="1"/>
</dbReference>
<dbReference type="RefSeq" id="WP_316003353.1">
    <property type="nucleotide sequence ID" value="NZ_JAWDIT010000001.1"/>
</dbReference>
<dbReference type="PROSITE" id="PS50937">
    <property type="entry name" value="HTH_MERR_2"/>
    <property type="match status" value="1"/>
</dbReference>
<dbReference type="InterPro" id="IPR009061">
    <property type="entry name" value="DNA-bd_dom_put_sf"/>
</dbReference>
<dbReference type="Proteomes" id="UP001261125">
    <property type="component" value="Unassembled WGS sequence"/>
</dbReference>
<proteinExistence type="predicted"/>
<dbReference type="PANTHER" id="PTHR30204:SF98">
    <property type="entry name" value="HTH-TYPE TRANSCRIPTIONAL REGULATOR ADHR"/>
    <property type="match status" value="1"/>
</dbReference>
<protein>
    <submittedName>
        <fullName evidence="3">MerR family transcriptional regulator</fullName>
    </submittedName>
</protein>